<proteinExistence type="predicted"/>
<dbReference type="EMBL" id="LT907988">
    <property type="protein sequence ID" value="SOE50616.1"/>
    <property type="molecule type" value="Genomic_DNA"/>
</dbReference>
<sequence>MTVDFTLVRDEAGQLLLTDAGGRAWPGVIPVRAFPIQAPDEAIALLDQDGKELRWLDGLADVPQDIRALILEELAVREFTPRIERIERVSSYATPSTWDVITDRGPTKLVLKGEEDIRRLHDGRLQVSDSHGMHYLIASVRDLDKTSRRYLDRFL</sequence>
<evidence type="ECO:0000259" key="1">
    <source>
        <dbReference type="Pfam" id="PF08909"/>
    </source>
</evidence>
<dbReference type="AlphaFoldDB" id="A0A1C3K082"/>
<dbReference type="STRING" id="1851544.ODI_02915"/>
<reference evidence="3 4" key="2">
    <citation type="submission" date="2017-08" db="EMBL/GenBank/DDBJ databases">
        <authorList>
            <person name="de Groot N.N."/>
        </authorList>
    </citation>
    <scope>NUCLEOTIDE SEQUENCE [LARGE SCALE GENOMIC DNA]</scope>
    <source>
        <strain evidence="3">Orrdi1</strain>
    </source>
</reference>
<accession>A0A1C3K082</accession>
<organism evidence="2 4">
    <name type="scientific">Orrella dioscoreae</name>
    <dbReference type="NCBI Taxonomy" id="1851544"/>
    <lineage>
        <taxon>Bacteria</taxon>
        <taxon>Pseudomonadati</taxon>
        <taxon>Pseudomonadota</taxon>
        <taxon>Betaproteobacteria</taxon>
        <taxon>Burkholderiales</taxon>
        <taxon>Alcaligenaceae</taxon>
        <taxon>Orrella</taxon>
    </lineage>
</organism>
<keyword evidence="4" id="KW-1185">Reference proteome</keyword>
<name>A0A1C3K082_9BURK</name>
<gene>
    <name evidence="2" type="ORF">ODI_02915</name>
    <name evidence="3" type="ORF">ODI_R2841</name>
</gene>
<reference evidence="2 4" key="1">
    <citation type="submission" date="2016-06" db="EMBL/GenBank/DDBJ databases">
        <authorList>
            <person name="Kjaerup R.B."/>
            <person name="Dalgaard T.S."/>
            <person name="Juul-Madsen H.R."/>
        </authorList>
    </citation>
    <scope>NUCLEOTIDE SEQUENCE [LARGE SCALE GENOMIC DNA]</scope>
    <source>
        <strain evidence="2">Orrdi1</strain>
    </source>
</reference>
<dbReference type="KEGG" id="odi:ODI_R2841"/>
<dbReference type="EMBL" id="FLRC01000011">
    <property type="protein sequence ID" value="SBT24844.1"/>
    <property type="molecule type" value="Genomic_DNA"/>
</dbReference>
<evidence type="ECO:0000313" key="3">
    <source>
        <dbReference type="EMBL" id="SOE50616.1"/>
    </source>
</evidence>
<dbReference type="Pfam" id="PF08909">
    <property type="entry name" value="DUF1854"/>
    <property type="match status" value="1"/>
</dbReference>
<evidence type="ECO:0000313" key="2">
    <source>
        <dbReference type="EMBL" id="SBT24844.1"/>
    </source>
</evidence>
<dbReference type="InterPro" id="IPR015005">
    <property type="entry name" value="DUF1854"/>
</dbReference>
<protein>
    <submittedName>
        <fullName evidence="2">DUF1854 domain-containing protein</fullName>
    </submittedName>
</protein>
<dbReference type="OrthoDB" id="212426at2"/>
<feature type="domain" description="DUF1854" evidence="1">
    <location>
        <begin position="27"/>
        <end position="154"/>
    </location>
</feature>
<dbReference type="Proteomes" id="UP000078558">
    <property type="component" value="Chromosome I"/>
</dbReference>
<evidence type="ECO:0000313" key="4">
    <source>
        <dbReference type="Proteomes" id="UP000078558"/>
    </source>
</evidence>
<dbReference type="RefSeq" id="WP_067751636.1">
    <property type="nucleotide sequence ID" value="NZ_LT907988.1"/>
</dbReference>